<dbReference type="Pfam" id="PF09302">
    <property type="entry name" value="XLF"/>
    <property type="match status" value="1"/>
</dbReference>
<gene>
    <name evidence="11" type="ORF">Anapl_10117</name>
</gene>
<dbReference type="Pfam" id="PF21928">
    <property type="entry name" value="XLF_CC"/>
    <property type="match status" value="1"/>
</dbReference>
<dbReference type="InterPro" id="IPR038051">
    <property type="entry name" value="XRCC4-like_N_sf"/>
</dbReference>
<dbReference type="CDD" id="cd22285">
    <property type="entry name" value="HD_XLF_N"/>
    <property type="match status" value="1"/>
</dbReference>
<feature type="domain" description="XLF-like N-terminal" evidence="9">
    <location>
        <begin position="9"/>
        <end position="120"/>
    </location>
</feature>
<keyword evidence="3" id="KW-0238">DNA-binding</keyword>
<dbReference type="Proteomes" id="UP000296049">
    <property type="component" value="Unassembled WGS sequence"/>
</dbReference>
<evidence type="ECO:0000256" key="7">
    <source>
        <dbReference type="ARBA" id="ARBA00044529"/>
    </source>
</evidence>
<organism evidence="11 12">
    <name type="scientific">Anas platyrhynchos</name>
    <name type="common">Mallard</name>
    <name type="synonym">Anas boschas</name>
    <dbReference type="NCBI Taxonomy" id="8839"/>
    <lineage>
        <taxon>Eukaryota</taxon>
        <taxon>Metazoa</taxon>
        <taxon>Chordata</taxon>
        <taxon>Craniata</taxon>
        <taxon>Vertebrata</taxon>
        <taxon>Euteleostomi</taxon>
        <taxon>Archelosauria</taxon>
        <taxon>Archosauria</taxon>
        <taxon>Dinosauria</taxon>
        <taxon>Saurischia</taxon>
        <taxon>Theropoda</taxon>
        <taxon>Coelurosauria</taxon>
        <taxon>Aves</taxon>
        <taxon>Neognathae</taxon>
        <taxon>Galloanserae</taxon>
        <taxon>Anseriformes</taxon>
        <taxon>Anatidae</taxon>
        <taxon>Anatinae</taxon>
        <taxon>Anas</taxon>
    </lineage>
</organism>
<dbReference type="GO" id="GO:0032807">
    <property type="term" value="C:DNA ligase IV complex"/>
    <property type="evidence" value="ECO:0007669"/>
    <property type="project" value="TreeGrafter"/>
</dbReference>
<keyword evidence="5" id="KW-0539">Nucleus</keyword>
<feature type="domain" description="XLF-like coiled-coil region" evidence="10">
    <location>
        <begin position="123"/>
        <end position="171"/>
    </location>
</feature>
<dbReference type="FunFam" id="1.10.287.450:FF:000003">
    <property type="entry name" value="Non-homologous end-joining factor 1"/>
    <property type="match status" value="1"/>
</dbReference>
<feature type="region of interest" description="Disordered" evidence="8">
    <location>
        <begin position="223"/>
        <end position="343"/>
    </location>
</feature>
<keyword evidence="2" id="KW-0227">DNA damage</keyword>
<dbReference type="AlphaFoldDB" id="R0JT03"/>
<comment type="subcellular location">
    <subcellularLocation>
        <location evidence="1">Nucleus</location>
    </subcellularLocation>
</comment>
<dbReference type="EMBL" id="KB743181">
    <property type="protein sequence ID" value="EOB00586.1"/>
    <property type="molecule type" value="Genomic_DNA"/>
</dbReference>
<evidence type="ECO:0000256" key="1">
    <source>
        <dbReference type="ARBA" id="ARBA00004123"/>
    </source>
</evidence>
<feature type="non-terminal residue" evidence="11">
    <location>
        <position position="1"/>
    </location>
</feature>
<keyword evidence="4" id="KW-0234">DNA repair</keyword>
<keyword evidence="12" id="KW-1185">Reference proteome</keyword>
<evidence type="ECO:0000259" key="9">
    <source>
        <dbReference type="Pfam" id="PF09302"/>
    </source>
</evidence>
<feature type="compositionally biased region" description="Basic residues" evidence="8">
    <location>
        <begin position="334"/>
        <end position="343"/>
    </location>
</feature>
<evidence type="ECO:0000256" key="5">
    <source>
        <dbReference type="ARBA" id="ARBA00023242"/>
    </source>
</evidence>
<feature type="compositionally biased region" description="Low complexity" evidence="8">
    <location>
        <begin position="276"/>
        <end position="290"/>
    </location>
</feature>
<dbReference type="PANTHER" id="PTHR32235:SF1">
    <property type="entry name" value="NON-HOMOLOGOUS END-JOINING FACTOR 1"/>
    <property type="match status" value="1"/>
</dbReference>
<feature type="compositionally biased region" description="Low complexity" evidence="8">
    <location>
        <begin position="323"/>
        <end position="333"/>
    </location>
</feature>
<evidence type="ECO:0000313" key="12">
    <source>
        <dbReference type="Proteomes" id="UP000296049"/>
    </source>
</evidence>
<evidence type="ECO:0000256" key="2">
    <source>
        <dbReference type="ARBA" id="ARBA00022763"/>
    </source>
</evidence>
<dbReference type="InterPro" id="IPR052287">
    <property type="entry name" value="NHEJ_factor"/>
</dbReference>
<dbReference type="GO" id="GO:0006303">
    <property type="term" value="P:double-strand break repair via nonhomologous end joining"/>
    <property type="evidence" value="ECO:0007669"/>
    <property type="project" value="UniProtKB-ARBA"/>
</dbReference>
<reference evidence="12" key="1">
    <citation type="journal article" date="2013" name="Nat. Genet.">
        <title>The duck genome and transcriptome provide insight into an avian influenza virus reservoir species.</title>
        <authorList>
            <person name="Huang Y."/>
            <person name="Li Y."/>
            <person name="Burt D.W."/>
            <person name="Chen H."/>
            <person name="Zhang Y."/>
            <person name="Qian W."/>
            <person name="Kim H."/>
            <person name="Gan S."/>
            <person name="Zhao Y."/>
            <person name="Li J."/>
            <person name="Yi K."/>
            <person name="Feng H."/>
            <person name="Zhu P."/>
            <person name="Li B."/>
            <person name="Liu Q."/>
            <person name="Fairley S."/>
            <person name="Magor K.E."/>
            <person name="Du Z."/>
            <person name="Hu X."/>
            <person name="Goodman L."/>
            <person name="Tafer H."/>
            <person name="Vignal A."/>
            <person name="Lee T."/>
            <person name="Kim K.W."/>
            <person name="Sheng Z."/>
            <person name="An Y."/>
            <person name="Searle S."/>
            <person name="Herrero J."/>
            <person name="Groenen M.A."/>
            <person name="Crooijmans R.P."/>
            <person name="Faraut T."/>
            <person name="Cai Q."/>
            <person name="Webster R.G."/>
            <person name="Aldridge J.R."/>
            <person name="Warren W.C."/>
            <person name="Bartschat S."/>
            <person name="Kehr S."/>
            <person name="Marz M."/>
            <person name="Stadler P.F."/>
            <person name="Smith J."/>
            <person name="Kraus R.H."/>
            <person name="Zhao Y."/>
            <person name="Ren L."/>
            <person name="Fei J."/>
            <person name="Morisson M."/>
            <person name="Kaiser P."/>
            <person name="Griffin D.K."/>
            <person name="Rao M."/>
            <person name="Pitel F."/>
            <person name="Wang J."/>
            <person name="Li N."/>
        </authorList>
    </citation>
    <scope>NUCLEOTIDE SEQUENCE [LARGE SCALE GENOMIC DNA]</scope>
</reference>
<evidence type="ECO:0000256" key="8">
    <source>
        <dbReference type="SAM" id="MobiDB-lite"/>
    </source>
</evidence>
<evidence type="ECO:0000313" key="11">
    <source>
        <dbReference type="EMBL" id="EOB00586.1"/>
    </source>
</evidence>
<dbReference type="Gene3D" id="1.10.287.450">
    <property type="entry name" value="Helix hairpin bin"/>
    <property type="match status" value="1"/>
</dbReference>
<accession>R0JT03</accession>
<dbReference type="InterPro" id="IPR015381">
    <property type="entry name" value="XLF-like_N"/>
</dbReference>
<proteinExistence type="inferred from homology"/>
<feature type="compositionally biased region" description="Polar residues" evidence="8">
    <location>
        <begin position="249"/>
        <end position="261"/>
    </location>
</feature>
<feature type="non-terminal residue" evidence="11">
    <location>
        <position position="343"/>
    </location>
</feature>
<evidence type="ECO:0000259" key="10">
    <source>
        <dbReference type="Pfam" id="PF21928"/>
    </source>
</evidence>
<dbReference type="PANTHER" id="PTHR32235">
    <property type="entry name" value="NON-HOMOLOGOUS END-JOINING FACTOR 1"/>
    <property type="match status" value="1"/>
</dbReference>
<sequence length="343" mass="36886">LESRLLTQPWASVCFGESALIAKACFGDTGYVLLLSDLSSVWYESADAEAVGQRSKELNKRLTAHVSSFLHRLANLMSPLLAGQPDPATSFSCQRTAGGLSLRLKSELSGLPFYWDFHCCPAPVEMVSRHLVRPLIRMSLALQHQVQELSSLLLQKDAEIEDYRESGAALSRDRLRTEPFQEELFLQSFMARSLPQICSEGDGQAFALALRQLYAAVTLQEAKQARKRHHSETSGHPDPPPQSPEDETASASEGTTVSTVLGTAWPCQGPPGQAGGLSSLPTTSSPLHPGCAHVRDGAPRPPHGGGGVSLTLPPLCPQLTSSPAQKPRLPAAKAKPKKAKGLF</sequence>
<evidence type="ECO:0000256" key="6">
    <source>
        <dbReference type="ARBA" id="ARBA00025747"/>
    </source>
</evidence>
<dbReference type="FunFam" id="2.170.210.10:FF:000001">
    <property type="entry name" value="Non-homologous end-joining factor 1"/>
    <property type="match status" value="1"/>
</dbReference>
<evidence type="ECO:0000256" key="3">
    <source>
        <dbReference type="ARBA" id="ARBA00023125"/>
    </source>
</evidence>
<protein>
    <recommendedName>
        <fullName evidence="7">Non-homologous end-joining factor 1</fullName>
    </recommendedName>
</protein>
<name>R0JT03_ANAPL</name>
<dbReference type="Gene3D" id="2.170.210.10">
    <property type="entry name" value="DNA double-strand break repair and VJ recombination XRCC4, N-terminal"/>
    <property type="match status" value="1"/>
</dbReference>
<comment type="similarity">
    <text evidence="6">Belongs to the XRCC4-XLF family. XLF subfamily.</text>
</comment>
<dbReference type="InterPro" id="IPR053829">
    <property type="entry name" value="XLF-like_CC"/>
</dbReference>
<dbReference type="GO" id="GO:0045027">
    <property type="term" value="F:DNA end binding"/>
    <property type="evidence" value="ECO:0007669"/>
    <property type="project" value="TreeGrafter"/>
</dbReference>
<evidence type="ECO:0000256" key="4">
    <source>
        <dbReference type="ARBA" id="ARBA00023204"/>
    </source>
</evidence>